<accession>A0A5C7WIF5</accession>
<comment type="caution">
    <text evidence="1">The sequence shown here is derived from an EMBL/GenBank/DDBJ whole genome shotgun (WGS) entry which is preliminary data.</text>
</comment>
<proteinExistence type="predicted"/>
<dbReference type="EMBL" id="SSGG01000090">
    <property type="protein sequence ID" value="TXI36398.1"/>
    <property type="molecule type" value="Genomic_DNA"/>
</dbReference>
<name>A0A5C7WIF5_METME</name>
<protein>
    <submittedName>
        <fullName evidence="1">Uncharacterized protein</fullName>
    </submittedName>
</protein>
<evidence type="ECO:0000313" key="1">
    <source>
        <dbReference type="EMBL" id="TXI36398.1"/>
    </source>
</evidence>
<dbReference type="Proteomes" id="UP000321374">
    <property type="component" value="Unassembled WGS sequence"/>
</dbReference>
<organism evidence="1 2">
    <name type="scientific">Methylophilus methylotrophus</name>
    <name type="common">Bacterium W3A1</name>
    <dbReference type="NCBI Taxonomy" id="17"/>
    <lineage>
        <taxon>Bacteria</taxon>
        <taxon>Pseudomonadati</taxon>
        <taxon>Pseudomonadota</taxon>
        <taxon>Betaproteobacteria</taxon>
        <taxon>Nitrosomonadales</taxon>
        <taxon>Methylophilaceae</taxon>
        <taxon>Methylophilus</taxon>
    </lineage>
</organism>
<dbReference type="AlphaFoldDB" id="A0A5C7WIF5"/>
<gene>
    <name evidence="1" type="ORF">E6Q51_05655</name>
</gene>
<evidence type="ECO:0000313" key="2">
    <source>
        <dbReference type="Proteomes" id="UP000321374"/>
    </source>
</evidence>
<sequence>MTDTNIVSDAETYRHHFDNIFVGGIPKLFTEEAAFLSFVTMLTAIDALAGLMAPSKPVGERFQIFIKQYFPSEYSPLAEKLWAFRNTMIHSFSPGECLISCHTSRLHLKTVNGALFLNAENLFGAFLHASNAYFDKLENDQQLKKNFVTRVNQVGGGAPVSLAIHDSRVN</sequence>
<reference evidence="1 2" key="1">
    <citation type="submission" date="2018-09" db="EMBL/GenBank/DDBJ databases">
        <title>Metagenome Assembled Genomes from an Advanced Water Purification Facility.</title>
        <authorList>
            <person name="Stamps B.W."/>
            <person name="Spear J.R."/>
        </authorList>
    </citation>
    <scope>NUCLEOTIDE SEQUENCE [LARGE SCALE GENOMIC DNA]</scope>
    <source>
        <strain evidence="1">Bin_42_2</strain>
    </source>
</reference>